<keyword evidence="1" id="KW-0677">Repeat</keyword>
<dbReference type="GO" id="GO:0005737">
    <property type="term" value="C:cytoplasm"/>
    <property type="evidence" value="ECO:0007669"/>
    <property type="project" value="TreeGrafter"/>
</dbReference>
<sequence length="181" mass="18679">MPKVLVPLADGCEEIEAVTIIDLLRRAGINVVVAGLKPGIVTASRGVQLKPDVTLDVALQQEYDMVVLPGGMPGAANLKDDARMIALLKKMAAAGKYTAAICAAPMVLAEAGLLDGKQATSYPGFLDAIQGVTLSAAAVVQDGNVLTSRGPGTAMDFALVLIEVLSGAETRQQVESALLRP</sequence>
<dbReference type="Proteomes" id="UP000483432">
    <property type="component" value="Unassembled WGS sequence"/>
</dbReference>
<protein>
    <submittedName>
        <fullName evidence="3">DJ-1/PfpI family protein</fullName>
    </submittedName>
</protein>
<comment type="caution">
    <text evidence="3">The sequence shown here is derived from an EMBL/GenBank/DDBJ whole genome shotgun (WGS) entry which is preliminary data.</text>
</comment>
<accession>A0A7C9P925</accession>
<proteinExistence type="predicted"/>
<dbReference type="EMBL" id="JAAFGW010000215">
    <property type="protein sequence ID" value="NDP49130.1"/>
    <property type="molecule type" value="Genomic_DNA"/>
</dbReference>
<feature type="domain" description="DJ-1/PfpI" evidence="2">
    <location>
        <begin position="3"/>
        <end position="163"/>
    </location>
</feature>
<dbReference type="GO" id="GO:1903189">
    <property type="term" value="P:glyoxal metabolic process"/>
    <property type="evidence" value="ECO:0007669"/>
    <property type="project" value="TreeGrafter"/>
</dbReference>
<dbReference type="Pfam" id="PF01965">
    <property type="entry name" value="DJ-1_PfpI"/>
    <property type="match status" value="1"/>
</dbReference>
<reference evidence="3 4" key="1">
    <citation type="submission" date="2019-09" db="EMBL/GenBank/DDBJ databases">
        <title>H2 Metabolism Revealed by Metagenomic Analysis in Subglacial Sediment of East Antarctica.</title>
        <authorList>
            <person name="Yang Z."/>
            <person name="Zhang Y."/>
            <person name="Lv Y."/>
            <person name="Yan W."/>
            <person name="Xiao X."/>
            <person name="Sun B."/>
            <person name="Ma H."/>
        </authorList>
    </citation>
    <scope>NUCLEOTIDE SEQUENCE [LARGE SCALE GENOMIC DNA]</scope>
    <source>
        <strain evidence="3">Bin2_2</strain>
    </source>
</reference>
<evidence type="ECO:0000256" key="1">
    <source>
        <dbReference type="ARBA" id="ARBA00022737"/>
    </source>
</evidence>
<dbReference type="InterPro" id="IPR002818">
    <property type="entry name" value="DJ-1/PfpI"/>
</dbReference>
<dbReference type="InterPro" id="IPR029062">
    <property type="entry name" value="Class_I_gatase-like"/>
</dbReference>
<organism evidence="3 4">
    <name type="scientific">Sulfuriferula multivorans</name>
    <dbReference type="NCBI Taxonomy" id="1559896"/>
    <lineage>
        <taxon>Bacteria</taxon>
        <taxon>Pseudomonadati</taxon>
        <taxon>Pseudomonadota</taxon>
        <taxon>Betaproteobacteria</taxon>
        <taxon>Nitrosomonadales</taxon>
        <taxon>Sulfuricellaceae</taxon>
        <taxon>Sulfuriferula</taxon>
    </lineage>
</organism>
<dbReference type="CDD" id="cd03135">
    <property type="entry name" value="GATase1_DJ-1"/>
    <property type="match status" value="1"/>
</dbReference>
<dbReference type="PANTHER" id="PTHR48094">
    <property type="entry name" value="PROTEIN/NUCLEIC ACID DEGLYCASE DJ-1-RELATED"/>
    <property type="match status" value="1"/>
</dbReference>
<dbReference type="NCBIfam" id="TIGR01383">
    <property type="entry name" value="not_thiJ"/>
    <property type="match status" value="1"/>
</dbReference>
<dbReference type="AlphaFoldDB" id="A0A7C9P925"/>
<dbReference type="PANTHER" id="PTHR48094:SF12">
    <property type="entry name" value="PARKINSON DISEASE PROTEIN 7 HOMOLOG"/>
    <property type="match status" value="1"/>
</dbReference>
<evidence type="ECO:0000313" key="3">
    <source>
        <dbReference type="EMBL" id="NDP49130.1"/>
    </source>
</evidence>
<dbReference type="InterPro" id="IPR006287">
    <property type="entry name" value="DJ-1"/>
</dbReference>
<evidence type="ECO:0000313" key="4">
    <source>
        <dbReference type="Proteomes" id="UP000483432"/>
    </source>
</evidence>
<gene>
    <name evidence="3" type="ORF">GZ085_12240</name>
</gene>
<dbReference type="InterPro" id="IPR050325">
    <property type="entry name" value="Prot/Nucl_acid_deglycase"/>
</dbReference>
<dbReference type="SUPFAM" id="SSF52317">
    <property type="entry name" value="Class I glutamine amidotransferase-like"/>
    <property type="match status" value="1"/>
</dbReference>
<dbReference type="Gene3D" id="3.40.50.880">
    <property type="match status" value="1"/>
</dbReference>
<evidence type="ECO:0000259" key="2">
    <source>
        <dbReference type="Pfam" id="PF01965"/>
    </source>
</evidence>
<dbReference type="FunFam" id="3.40.50.880:FF:000015">
    <property type="entry name" value="Protein DJ-1 homolog C"/>
    <property type="match status" value="1"/>
</dbReference>
<name>A0A7C9P925_9PROT</name>